<evidence type="ECO:0000313" key="2">
    <source>
        <dbReference type="EMBL" id="KZV89214.1"/>
    </source>
</evidence>
<proteinExistence type="predicted"/>
<dbReference type="InParanoid" id="A0A165FM17"/>
<dbReference type="InterPro" id="IPR001810">
    <property type="entry name" value="F-box_dom"/>
</dbReference>
<gene>
    <name evidence="2" type="ORF">EXIGLDRAFT_695763</name>
</gene>
<dbReference type="PROSITE" id="PS50181">
    <property type="entry name" value="FBOX"/>
    <property type="match status" value="1"/>
</dbReference>
<reference evidence="2 3" key="1">
    <citation type="journal article" date="2016" name="Mol. Biol. Evol.">
        <title>Comparative Genomics of Early-Diverging Mushroom-Forming Fungi Provides Insights into the Origins of Lignocellulose Decay Capabilities.</title>
        <authorList>
            <person name="Nagy L.G."/>
            <person name="Riley R."/>
            <person name="Tritt A."/>
            <person name="Adam C."/>
            <person name="Daum C."/>
            <person name="Floudas D."/>
            <person name="Sun H."/>
            <person name="Yadav J.S."/>
            <person name="Pangilinan J."/>
            <person name="Larsson K.H."/>
            <person name="Matsuura K."/>
            <person name="Barry K."/>
            <person name="Labutti K."/>
            <person name="Kuo R."/>
            <person name="Ohm R.A."/>
            <person name="Bhattacharya S.S."/>
            <person name="Shirouzu T."/>
            <person name="Yoshinaga Y."/>
            <person name="Martin F.M."/>
            <person name="Grigoriev I.V."/>
            <person name="Hibbett D.S."/>
        </authorList>
    </citation>
    <scope>NUCLEOTIDE SEQUENCE [LARGE SCALE GENOMIC DNA]</scope>
    <source>
        <strain evidence="2 3">HHB12029</strain>
    </source>
</reference>
<dbReference type="OrthoDB" id="3266451at2759"/>
<dbReference type="EMBL" id="KV426078">
    <property type="protein sequence ID" value="KZV89214.1"/>
    <property type="molecule type" value="Genomic_DNA"/>
</dbReference>
<dbReference type="Proteomes" id="UP000077266">
    <property type="component" value="Unassembled WGS sequence"/>
</dbReference>
<keyword evidence="3" id="KW-1185">Reference proteome</keyword>
<evidence type="ECO:0000259" key="1">
    <source>
        <dbReference type="PROSITE" id="PS50181"/>
    </source>
</evidence>
<dbReference type="AlphaFoldDB" id="A0A165FM17"/>
<feature type="domain" description="F-box" evidence="1">
    <location>
        <begin position="14"/>
        <end position="62"/>
    </location>
</feature>
<name>A0A165FM17_EXIGL</name>
<organism evidence="2 3">
    <name type="scientific">Exidia glandulosa HHB12029</name>
    <dbReference type="NCBI Taxonomy" id="1314781"/>
    <lineage>
        <taxon>Eukaryota</taxon>
        <taxon>Fungi</taxon>
        <taxon>Dikarya</taxon>
        <taxon>Basidiomycota</taxon>
        <taxon>Agaricomycotina</taxon>
        <taxon>Agaricomycetes</taxon>
        <taxon>Auriculariales</taxon>
        <taxon>Exidiaceae</taxon>
        <taxon>Exidia</taxon>
    </lineage>
</organism>
<sequence>MPSAIADPRRLGDPSSAPTVPLQLLAPILEWIREPGLLIDLSLVCREWKDIILGTPSLWAHVDINYKTTLAQLQFQLQHSKSAKLSVDIFRPHSPYAEPQCLPTVLKEFWRIERLSLIYDFMPVESAFVETIGSGLTWPCLRILVVSNSTMDGMHDAQLDIVAPQLAQVHLHGRAYIRDWNILELGVPLKRIKLDKHASACTTGLFVALLKCPNLEELVFDNLDVPNAVRPHLPLDDIKRLPQMQWLVRLQVSLLRFGVVELCGLLSVCPALERLRIDVKKLDGRGAGRNAMHLARVRELIIRCQAYDAECDPLTILLPYLDMSKLVSLGVKGIPLPSQPLLSLPALQTVYLDYVECGLDAIVHLLSSCRSLRHIALAGVVLTPADNPGLPLGVIPPLPDLQTAILQRDPGSRIVDLFMSLLPQGIKSVQIGVGTVLADDHLSHLLSELHSPDLLLHIHDHWHNSIDVIGPLLARSWDSPSISNSIEFLNTQTTVLSRITTLVVDMELSVEVFGRPLCLPNLDMLTFDQPGGNCHETRLCPMLYSYRYG</sequence>
<dbReference type="InterPro" id="IPR032675">
    <property type="entry name" value="LRR_dom_sf"/>
</dbReference>
<dbReference type="Gene3D" id="3.80.10.10">
    <property type="entry name" value="Ribonuclease Inhibitor"/>
    <property type="match status" value="1"/>
</dbReference>
<dbReference type="SUPFAM" id="SSF52047">
    <property type="entry name" value="RNI-like"/>
    <property type="match status" value="1"/>
</dbReference>
<protein>
    <recommendedName>
        <fullName evidence="1">F-box domain-containing protein</fullName>
    </recommendedName>
</protein>
<accession>A0A165FM17</accession>
<evidence type="ECO:0000313" key="3">
    <source>
        <dbReference type="Proteomes" id="UP000077266"/>
    </source>
</evidence>